<proteinExistence type="predicted"/>
<evidence type="ECO:0000313" key="2">
    <source>
        <dbReference type="Proteomes" id="UP000593565"/>
    </source>
</evidence>
<evidence type="ECO:0000313" key="1">
    <source>
        <dbReference type="EMBL" id="KAF4073960.1"/>
    </source>
</evidence>
<protein>
    <submittedName>
        <fullName evidence="1">Uncharacterized protein</fullName>
    </submittedName>
</protein>
<gene>
    <name evidence="1" type="ORF">AMELA_G00249190</name>
</gene>
<name>A0A7J5ZTV7_AMEME</name>
<accession>A0A7J5ZTV7</accession>
<sequence length="545" mass="61208">MMQSDQGFQSHLFKSMHSYLSNPNRVQPIIGLSSVIELCTGTKPPVYLCEVCVLRVNITDIKTHIMGSLHRYNYIKSCHTYELGADTDLAPQAWHLLKLAKLIEKKEGTGNVQVLHLHEDIYKEMISQPVLDVLSQVKQIIKQPNTTAQSPARTAIQVRPPSPRGYSLLNCISNISPATASSSVPAAGAFQRGNPIGIGDSTQNVTLHEDKTVKSWGNAINTFKCLSTESPLSTVQITKLKYKRVVQCQNNSLTVTITQKPIPEHIKGQESIQDHLTTLNPMSTGAHTQAIIWNEDQWQINDYLTSEEPFRDTDWVPHNRKVGHEDLQHPQPFTADDTLFMYESTGQYEQLQDHSEEYIVPLPKHCEDFPENYSGTQPLIGQHAVIKCQSVAGDPPPCCYLCQPCSLKVLKSDIIHHLISPLHQISYINFQYPHLSQCHSAIQNLETTAMQLDQQEGRGQMEVRRLSACLFNEVLEQDFHLSMKMLNCGSIDERSLNQTALRKRSRMTPDDNIPLTRSAVFTGMTVDCDENGATGKTPFSRKKAI</sequence>
<dbReference type="Proteomes" id="UP000593565">
    <property type="component" value="Unassembled WGS sequence"/>
</dbReference>
<dbReference type="AlphaFoldDB" id="A0A7J5ZTV7"/>
<dbReference type="EMBL" id="JAAGNN010000023">
    <property type="protein sequence ID" value="KAF4073960.1"/>
    <property type="molecule type" value="Genomic_DNA"/>
</dbReference>
<organism evidence="1 2">
    <name type="scientific">Ameiurus melas</name>
    <name type="common">Black bullhead</name>
    <name type="synonym">Silurus melas</name>
    <dbReference type="NCBI Taxonomy" id="219545"/>
    <lineage>
        <taxon>Eukaryota</taxon>
        <taxon>Metazoa</taxon>
        <taxon>Chordata</taxon>
        <taxon>Craniata</taxon>
        <taxon>Vertebrata</taxon>
        <taxon>Euteleostomi</taxon>
        <taxon>Actinopterygii</taxon>
        <taxon>Neopterygii</taxon>
        <taxon>Teleostei</taxon>
        <taxon>Ostariophysi</taxon>
        <taxon>Siluriformes</taxon>
        <taxon>Ictaluridae</taxon>
        <taxon>Ameiurus</taxon>
    </lineage>
</organism>
<comment type="caution">
    <text evidence="1">The sequence shown here is derived from an EMBL/GenBank/DDBJ whole genome shotgun (WGS) entry which is preliminary data.</text>
</comment>
<keyword evidence="2" id="KW-1185">Reference proteome</keyword>
<reference evidence="1 2" key="1">
    <citation type="submission" date="2020-02" db="EMBL/GenBank/DDBJ databases">
        <title>A chromosome-scale genome assembly of the black bullhead catfish (Ameiurus melas).</title>
        <authorList>
            <person name="Wen M."/>
            <person name="Zham M."/>
            <person name="Cabau C."/>
            <person name="Klopp C."/>
            <person name="Donnadieu C."/>
            <person name="Roques C."/>
            <person name="Bouchez O."/>
            <person name="Lampietro C."/>
            <person name="Jouanno E."/>
            <person name="Herpin A."/>
            <person name="Louis A."/>
            <person name="Berthelot C."/>
            <person name="Parey E."/>
            <person name="Roest-Crollius H."/>
            <person name="Braasch I."/>
            <person name="Postlethwait J."/>
            <person name="Robinson-Rechavi M."/>
            <person name="Echchiki A."/>
            <person name="Begum T."/>
            <person name="Montfort J."/>
            <person name="Schartl M."/>
            <person name="Bobe J."/>
            <person name="Guiguen Y."/>
        </authorList>
    </citation>
    <scope>NUCLEOTIDE SEQUENCE [LARGE SCALE GENOMIC DNA]</scope>
    <source>
        <strain evidence="1">M_S1</strain>
        <tissue evidence="1">Blood</tissue>
    </source>
</reference>